<accession>A0A8D4VNQ4</accession>
<dbReference type="EMBL" id="AP019782">
    <property type="protein sequence ID" value="BBL69715.1"/>
    <property type="molecule type" value="Genomic_DNA"/>
</dbReference>
<name>A0A8D4VNQ4_9GAMM</name>
<protein>
    <submittedName>
        <fullName evidence="1">Uncharacterized protein</fullName>
    </submittedName>
</protein>
<dbReference type="RefSeq" id="WP_054772759.1">
    <property type="nucleotide sequence ID" value="NZ_AP019782.1"/>
</dbReference>
<evidence type="ECO:0000313" key="2">
    <source>
        <dbReference type="Proteomes" id="UP000824988"/>
    </source>
</evidence>
<dbReference type="Proteomes" id="UP000824988">
    <property type="component" value="Chromosome"/>
</dbReference>
<dbReference type="KEGG" id="moz:MoryE10_03210"/>
<sequence>MESEKHIIETIRREIEQSQRPLLERIEELEQQVDAVDDWAHGVYLALDQILPSLLRNHPEAETIQKALQENDDRFEELLAYPRRAKEGEQPGMYEACKMLNRQLAILGVWPNIDAGEAARQTLERVARQRTR</sequence>
<keyword evidence="2" id="KW-1185">Reference proteome</keyword>
<dbReference type="AlphaFoldDB" id="A0A8D4VNQ4"/>
<evidence type="ECO:0000313" key="1">
    <source>
        <dbReference type="EMBL" id="BBL69715.1"/>
    </source>
</evidence>
<reference evidence="1" key="1">
    <citation type="submission" date="2019-06" db="EMBL/GenBank/DDBJ databases">
        <title>Complete genome sequence of Methylogaea oryzae strain JCM16910.</title>
        <authorList>
            <person name="Asakawa S."/>
        </authorList>
    </citation>
    <scope>NUCLEOTIDE SEQUENCE</scope>
    <source>
        <strain evidence="1">E10</strain>
    </source>
</reference>
<gene>
    <name evidence="1" type="ORF">MoryE10_03210</name>
</gene>
<organism evidence="1 2">
    <name type="scientific">Methylogaea oryzae</name>
    <dbReference type="NCBI Taxonomy" id="1295382"/>
    <lineage>
        <taxon>Bacteria</taxon>
        <taxon>Pseudomonadati</taxon>
        <taxon>Pseudomonadota</taxon>
        <taxon>Gammaproteobacteria</taxon>
        <taxon>Methylococcales</taxon>
        <taxon>Methylococcaceae</taxon>
        <taxon>Methylogaea</taxon>
    </lineage>
</organism>
<proteinExistence type="predicted"/>